<evidence type="ECO:0000259" key="1">
    <source>
        <dbReference type="Pfam" id="PF05048"/>
    </source>
</evidence>
<dbReference type="EMBL" id="UOEX01000313">
    <property type="protein sequence ID" value="VAW39991.1"/>
    <property type="molecule type" value="Genomic_DNA"/>
</dbReference>
<sequence length="323" mass="36611">MNKLRLITLSLMFLLTACAGNRKTITLNKQTLKQNTTWSGIVLVNGDIYVPPGITLTIKPGTVVKFKRIDEKSPANMFGVESPYFPEAELIIRGRIIARGTPDRHIVFTSAAINARPKDWGAINLLGSRGNIIEYCKIMFAYDGVHSHGGEAVISHDEIAKNGVGISFKKAEELKNVPWYGKISNLKITHNHIYDNKGGIGFRNSKALISHNLIENNKYFGIFPKEEADAEISYNEITGNKKGIYLYQTRKVRIDHNNIYDNSEYNIAVAEAQDYDVAAPDNWFGTIDRRKIEESIFDKHDDKDLGQVFYQPFLRRKIDWEGK</sequence>
<dbReference type="AlphaFoldDB" id="A0A3B0VAU0"/>
<dbReference type="Pfam" id="PF05048">
    <property type="entry name" value="NosD"/>
    <property type="match status" value="1"/>
</dbReference>
<dbReference type="InterPro" id="IPR011050">
    <property type="entry name" value="Pectin_lyase_fold/virulence"/>
</dbReference>
<evidence type="ECO:0000313" key="2">
    <source>
        <dbReference type="EMBL" id="VAW39991.1"/>
    </source>
</evidence>
<name>A0A3B0VAU0_9ZZZZ</name>
<dbReference type="InterPro" id="IPR007742">
    <property type="entry name" value="NosD_dom"/>
</dbReference>
<dbReference type="InterPro" id="IPR022441">
    <property type="entry name" value="Para_beta_helix_rpt-2"/>
</dbReference>
<dbReference type="InterPro" id="IPR006626">
    <property type="entry name" value="PbH1"/>
</dbReference>
<organism evidence="2">
    <name type="scientific">hydrothermal vent metagenome</name>
    <dbReference type="NCBI Taxonomy" id="652676"/>
    <lineage>
        <taxon>unclassified sequences</taxon>
        <taxon>metagenomes</taxon>
        <taxon>ecological metagenomes</taxon>
    </lineage>
</organism>
<dbReference type="NCBIfam" id="TIGR03804">
    <property type="entry name" value="para_beta_helix"/>
    <property type="match status" value="1"/>
</dbReference>
<dbReference type="InterPro" id="IPR012334">
    <property type="entry name" value="Pectin_lyas_fold"/>
</dbReference>
<gene>
    <name evidence="2" type="ORF">MNBD_DELTA03-1272</name>
</gene>
<dbReference type="PROSITE" id="PS51257">
    <property type="entry name" value="PROKAR_LIPOPROTEIN"/>
    <property type="match status" value="1"/>
</dbReference>
<reference evidence="2" key="1">
    <citation type="submission" date="2018-06" db="EMBL/GenBank/DDBJ databases">
        <authorList>
            <person name="Zhirakovskaya E."/>
        </authorList>
    </citation>
    <scope>NUCLEOTIDE SEQUENCE</scope>
</reference>
<proteinExistence type="predicted"/>
<dbReference type="Gene3D" id="2.160.20.10">
    <property type="entry name" value="Single-stranded right-handed beta-helix, Pectin lyase-like"/>
    <property type="match status" value="1"/>
</dbReference>
<feature type="domain" description="Periplasmic copper-binding protein NosD beta helix" evidence="1">
    <location>
        <begin position="122"/>
        <end position="273"/>
    </location>
</feature>
<accession>A0A3B0VAU0</accession>
<protein>
    <recommendedName>
        <fullName evidence="1">Periplasmic copper-binding protein NosD beta helix domain-containing protein</fullName>
    </recommendedName>
</protein>
<dbReference type="SMART" id="SM00710">
    <property type="entry name" value="PbH1"/>
    <property type="match status" value="5"/>
</dbReference>
<dbReference type="SUPFAM" id="SSF51126">
    <property type="entry name" value="Pectin lyase-like"/>
    <property type="match status" value="1"/>
</dbReference>